<evidence type="ECO:0000313" key="3">
    <source>
        <dbReference type="Proteomes" id="UP000783253"/>
    </source>
</evidence>
<dbReference type="RefSeq" id="WP_221574160.1">
    <property type="nucleotide sequence ID" value="NZ_JAIGNK010000003.1"/>
</dbReference>
<feature type="transmembrane region" description="Helical" evidence="1">
    <location>
        <begin position="103"/>
        <end position="122"/>
    </location>
</feature>
<dbReference type="EMBL" id="JAIGNK010000003">
    <property type="protein sequence ID" value="MBX7458790.1"/>
    <property type="molecule type" value="Genomic_DNA"/>
</dbReference>
<protein>
    <recommendedName>
        <fullName evidence="4">DUF3592 domain-containing protein</fullName>
    </recommendedName>
</protein>
<keyword evidence="1" id="KW-0472">Membrane</keyword>
<organism evidence="2 3">
    <name type="scientific">Qipengyuania polymorpha</name>
    <dbReference type="NCBI Taxonomy" id="2867234"/>
    <lineage>
        <taxon>Bacteria</taxon>
        <taxon>Pseudomonadati</taxon>
        <taxon>Pseudomonadota</taxon>
        <taxon>Alphaproteobacteria</taxon>
        <taxon>Sphingomonadales</taxon>
        <taxon>Erythrobacteraceae</taxon>
        <taxon>Qipengyuania</taxon>
    </lineage>
</organism>
<name>A0ABS7J2I9_9SPHN</name>
<accession>A0ABS7J2I9</accession>
<gene>
    <name evidence="2" type="ORF">K3152_11080</name>
</gene>
<dbReference type="Proteomes" id="UP000783253">
    <property type="component" value="Unassembled WGS sequence"/>
</dbReference>
<keyword evidence="1" id="KW-0812">Transmembrane</keyword>
<sequence length="123" mass="13548">MIVGIAFAAFALFGLQHLLRKDVRRLTRPIVTVDAEVIGNEMPSGFWFVEGPTARLSFVYSGREYSVLHTFQTPRQIGTIETLSFPEGHPEDAREPQAYARGVLYALLLLFLGLGVAIANGVV</sequence>
<keyword evidence="3" id="KW-1185">Reference proteome</keyword>
<evidence type="ECO:0008006" key="4">
    <source>
        <dbReference type="Google" id="ProtNLM"/>
    </source>
</evidence>
<keyword evidence="1" id="KW-1133">Transmembrane helix</keyword>
<evidence type="ECO:0000256" key="1">
    <source>
        <dbReference type="SAM" id="Phobius"/>
    </source>
</evidence>
<evidence type="ECO:0000313" key="2">
    <source>
        <dbReference type="EMBL" id="MBX7458790.1"/>
    </source>
</evidence>
<reference evidence="2 3" key="1">
    <citation type="submission" date="2021-08" db="EMBL/GenBank/DDBJ databases">
        <title>Comparative Genomics Analysis of the Genus Qipengyuania Reveals Extensive Genetic Diversity and Metabolic Versatility, Including the Description of Fifteen Novel Species.</title>
        <authorList>
            <person name="Liu Y."/>
        </authorList>
    </citation>
    <scope>NUCLEOTIDE SEQUENCE [LARGE SCALE GENOMIC DNA]</scope>
    <source>
        <strain evidence="2 3">1NDH17</strain>
    </source>
</reference>
<proteinExistence type="predicted"/>
<comment type="caution">
    <text evidence="2">The sequence shown here is derived from an EMBL/GenBank/DDBJ whole genome shotgun (WGS) entry which is preliminary data.</text>
</comment>